<dbReference type="PRINTS" id="PR00455">
    <property type="entry name" value="HTHTETR"/>
</dbReference>
<dbReference type="InterPro" id="IPR009057">
    <property type="entry name" value="Homeodomain-like_sf"/>
</dbReference>
<dbReference type="SUPFAM" id="SSF48498">
    <property type="entry name" value="Tetracyclin repressor-like, C-terminal domain"/>
    <property type="match status" value="1"/>
</dbReference>
<feature type="DNA-binding region" description="H-T-H motif" evidence="4">
    <location>
        <begin position="33"/>
        <end position="52"/>
    </location>
</feature>
<dbReference type="InterPro" id="IPR041490">
    <property type="entry name" value="KstR2_TetR_C"/>
</dbReference>
<dbReference type="Proteomes" id="UP000628775">
    <property type="component" value="Unassembled WGS sequence"/>
</dbReference>
<dbReference type="GO" id="GO:0045892">
    <property type="term" value="P:negative regulation of DNA-templated transcription"/>
    <property type="evidence" value="ECO:0007669"/>
    <property type="project" value="UniProtKB-ARBA"/>
</dbReference>
<comment type="caution">
    <text evidence="6">The sequence shown here is derived from an EMBL/GenBank/DDBJ whole genome shotgun (WGS) entry which is preliminary data.</text>
</comment>
<dbReference type="PROSITE" id="PS01081">
    <property type="entry name" value="HTH_TETR_1"/>
    <property type="match status" value="1"/>
</dbReference>
<name>A0A8J2YJY4_9BACL</name>
<dbReference type="Pfam" id="PF17932">
    <property type="entry name" value="TetR_C_24"/>
    <property type="match status" value="1"/>
</dbReference>
<reference evidence="6" key="1">
    <citation type="journal article" date="2014" name="Int. J. Syst. Evol. Microbiol.">
        <title>Complete genome sequence of Corynebacterium casei LMG S-19264T (=DSM 44701T), isolated from a smear-ripened cheese.</title>
        <authorList>
            <consortium name="US DOE Joint Genome Institute (JGI-PGF)"/>
            <person name="Walter F."/>
            <person name="Albersmeier A."/>
            <person name="Kalinowski J."/>
            <person name="Ruckert C."/>
        </authorList>
    </citation>
    <scope>NUCLEOTIDE SEQUENCE</scope>
    <source>
        <strain evidence="6">CGMCC 1.15371</strain>
    </source>
</reference>
<evidence type="ECO:0000259" key="5">
    <source>
        <dbReference type="PROSITE" id="PS50977"/>
    </source>
</evidence>
<dbReference type="PANTHER" id="PTHR30055">
    <property type="entry name" value="HTH-TYPE TRANSCRIPTIONAL REGULATOR RUTR"/>
    <property type="match status" value="1"/>
</dbReference>
<protein>
    <submittedName>
        <fullName evidence="6">TetR family transcriptional regulator</fullName>
    </submittedName>
</protein>
<dbReference type="InterPro" id="IPR001647">
    <property type="entry name" value="HTH_TetR"/>
</dbReference>
<dbReference type="GO" id="GO:0003677">
    <property type="term" value="F:DNA binding"/>
    <property type="evidence" value="ECO:0007669"/>
    <property type="project" value="UniProtKB-UniRule"/>
</dbReference>
<keyword evidence="7" id="KW-1185">Reference proteome</keyword>
<evidence type="ECO:0000256" key="2">
    <source>
        <dbReference type="ARBA" id="ARBA00023125"/>
    </source>
</evidence>
<dbReference type="InterPro" id="IPR023772">
    <property type="entry name" value="DNA-bd_HTH_TetR-type_CS"/>
</dbReference>
<dbReference type="EMBL" id="BMIR01000015">
    <property type="protein sequence ID" value="GGE48314.1"/>
    <property type="molecule type" value="Genomic_DNA"/>
</dbReference>
<evidence type="ECO:0000256" key="3">
    <source>
        <dbReference type="ARBA" id="ARBA00023163"/>
    </source>
</evidence>
<organism evidence="6 7">
    <name type="scientific">Pullulanibacillus camelliae</name>
    <dbReference type="NCBI Taxonomy" id="1707096"/>
    <lineage>
        <taxon>Bacteria</taxon>
        <taxon>Bacillati</taxon>
        <taxon>Bacillota</taxon>
        <taxon>Bacilli</taxon>
        <taxon>Bacillales</taxon>
        <taxon>Sporolactobacillaceae</taxon>
        <taxon>Pullulanibacillus</taxon>
    </lineage>
</organism>
<dbReference type="FunFam" id="1.10.10.60:FF:000141">
    <property type="entry name" value="TetR family transcriptional regulator"/>
    <property type="match status" value="1"/>
</dbReference>
<evidence type="ECO:0000313" key="7">
    <source>
        <dbReference type="Proteomes" id="UP000628775"/>
    </source>
</evidence>
<dbReference type="Pfam" id="PF00440">
    <property type="entry name" value="TetR_N"/>
    <property type="match status" value="1"/>
</dbReference>
<reference evidence="6" key="2">
    <citation type="submission" date="2020-09" db="EMBL/GenBank/DDBJ databases">
        <authorList>
            <person name="Sun Q."/>
            <person name="Zhou Y."/>
        </authorList>
    </citation>
    <scope>NUCLEOTIDE SEQUENCE</scope>
    <source>
        <strain evidence="6">CGMCC 1.15371</strain>
    </source>
</reference>
<dbReference type="Gene3D" id="1.10.357.10">
    <property type="entry name" value="Tetracycline Repressor, domain 2"/>
    <property type="match status" value="1"/>
</dbReference>
<evidence type="ECO:0000313" key="6">
    <source>
        <dbReference type="EMBL" id="GGE48314.1"/>
    </source>
</evidence>
<evidence type="ECO:0000256" key="1">
    <source>
        <dbReference type="ARBA" id="ARBA00023015"/>
    </source>
</evidence>
<dbReference type="PROSITE" id="PS50977">
    <property type="entry name" value="HTH_TETR_2"/>
    <property type="match status" value="1"/>
</dbReference>
<accession>A0A8J2YJY4</accession>
<dbReference type="Gene3D" id="1.10.10.60">
    <property type="entry name" value="Homeodomain-like"/>
    <property type="match status" value="1"/>
</dbReference>
<keyword evidence="1" id="KW-0805">Transcription regulation</keyword>
<feature type="domain" description="HTH tetR-type" evidence="5">
    <location>
        <begin position="10"/>
        <end position="70"/>
    </location>
</feature>
<dbReference type="SUPFAM" id="SSF46689">
    <property type="entry name" value="Homeodomain-like"/>
    <property type="match status" value="1"/>
</dbReference>
<dbReference type="InterPro" id="IPR050109">
    <property type="entry name" value="HTH-type_TetR-like_transc_reg"/>
</dbReference>
<evidence type="ECO:0000256" key="4">
    <source>
        <dbReference type="PROSITE-ProRule" id="PRU00335"/>
    </source>
</evidence>
<gene>
    <name evidence="6" type="ORF">GCM10011391_28880</name>
</gene>
<proteinExistence type="predicted"/>
<sequence length="201" mass="23512">MVKKEEETCIDKRQRILEAAERSFGLFGYKATTMDQVAKLAGVAKGTIYTFFKNKEELFNEIIDGLITSMRKRAEMAIHEEDSFFDNLHRALYDILDFRREHQLTLKLSQEFREIGTNNAKAALERLENMIVKFIERHLQIAVDKGEIVQVDPHLTAFIMLQLYIALIYKWEEREQPLSREEIAQLFQRYLVLGLEPRAAG</sequence>
<dbReference type="InterPro" id="IPR036271">
    <property type="entry name" value="Tet_transcr_reg_TetR-rel_C_sf"/>
</dbReference>
<keyword evidence="2 4" id="KW-0238">DNA-binding</keyword>
<dbReference type="PANTHER" id="PTHR30055:SF232">
    <property type="entry name" value="TRANSCRIPTIONAL REGULATOR, TETR FAMILY"/>
    <property type="match status" value="1"/>
</dbReference>
<keyword evidence="3" id="KW-0804">Transcription</keyword>
<dbReference type="AlphaFoldDB" id="A0A8J2YJY4"/>